<evidence type="ECO:0000256" key="1">
    <source>
        <dbReference type="ARBA" id="ARBA00001663"/>
    </source>
</evidence>
<protein>
    <recommendedName>
        <fullName evidence="4">Poly(A)-specific ribonuclease PARN</fullName>
        <ecNumber evidence="3">3.1.13.4</ecNumber>
    </recommendedName>
    <alternativeName>
        <fullName evidence="7">Polyadenylate-specific ribonuclease</fullName>
    </alternativeName>
</protein>
<evidence type="ECO:0000256" key="2">
    <source>
        <dbReference type="ARBA" id="ARBA00008372"/>
    </source>
</evidence>
<dbReference type="CDD" id="cd12428">
    <property type="entry name" value="RRM_PARN"/>
    <property type="match status" value="1"/>
</dbReference>
<dbReference type="InterPro" id="IPR036397">
    <property type="entry name" value="RNaseH_sf"/>
</dbReference>
<dbReference type="InterPro" id="IPR012677">
    <property type="entry name" value="Nucleotide-bd_a/b_plait_sf"/>
</dbReference>
<proteinExistence type="evidence at transcript level"/>
<evidence type="ECO:0000259" key="9">
    <source>
        <dbReference type="PROSITE" id="PS51061"/>
    </source>
</evidence>
<dbReference type="AlphaFoldDB" id="U5ES41"/>
<evidence type="ECO:0000256" key="7">
    <source>
        <dbReference type="ARBA" id="ARBA00031923"/>
    </source>
</evidence>
<dbReference type="SUPFAM" id="SSF53098">
    <property type="entry name" value="Ribonuclease H-like"/>
    <property type="match status" value="1"/>
</dbReference>
<dbReference type="InterPro" id="IPR051181">
    <property type="entry name" value="CAF1_poly(A)_ribonucleases"/>
</dbReference>
<evidence type="ECO:0000313" key="10">
    <source>
        <dbReference type="EMBL" id="JAB56445.1"/>
    </source>
</evidence>
<dbReference type="EMBL" id="GANO01003426">
    <property type="protein sequence ID" value="JAB56445.1"/>
    <property type="molecule type" value="mRNA"/>
</dbReference>
<dbReference type="PROSITE" id="PS51061">
    <property type="entry name" value="R3H"/>
    <property type="match status" value="1"/>
</dbReference>
<dbReference type="GO" id="GO:0004535">
    <property type="term" value="F:poly(A)-specific ribonuclease activity"/>
    <property type="evidence" value="ECO:0007669"/>
    <property type="project" value="UniProtKB-EC"/>
</dbReference>
<feature type="compositionally biased region" description="Polar residues" evidence="8">
    <location>
        <begin position="535"/>
        <end position="545"/>
    </location>
</feature>
<evidence type="ECO:0000256" key="5">
    <source>
        <dbReference type="ARBA" id="ARBA00022722"/>
    </source>
</evidence>
<accession>U5ES41</accession>
<dbReference type="SUPFAM" id="SSF82708">
    <property type="entry name" value="R3H domain"/>
    <property type="match status" value="1"/>
</dbReference>
<comment type="catalytic activity">
    <reaction evidence="1">
        <text>Exonucleolytic cleavage of poly(A) to 5'-AMP.</text>
        <dbReference type="EC" id="3.1.13.4"/>
    </reaction>
</comment>
<dbReference type="EC" id="3.1.13.4" evidence="3"/>
<name>U5ES41_9DIPT</name>
<keyword evidence="5" id="KW-0540">Nuclease</keyword>
<evidence type="ECO:0000256" key="8">
    <source>
        <dbReference type="SAM" id="MobiDB-lite"/>
    </source>
</evidence>
<feature type="compositionally biased region" description="Polar residues" evidence="8">
    <location>
        <begin position="562"/>
        <end position="572"/>
    </location>
</feature>
<dbReference type="GO" id="GO:0005737">
    <property type="term" value="C:cytoplasm"/>
    <property type="evidence" value="ECO:0007669"/>
    <property type="project" value="InterPro"/>
</dbReference>
<evidence type="ECO:0000256" key="6">
    <source>
        <dbReference type="ARBA" id="ARBA00022839"/>
    </source>
</evidence>
<dbReference type="GO" id="GO:1990431">
    <property type="term" value="P:priRNA 3'-end processing"/>
    <property type="evidence" value="ECO:0007669"/>
    <property type="project" value="TreeGrafter"/>
</dbReference>
<dbReference type="SUPFAM" id="SSF54928">
    <property type="entry name" value="RNA-binding domain, RBD"/>
    <property type="match status" value="1"/>
</dbReference>
<dbReference type="InterPro" id="IPR036867">
    <property type="entry name" value="R3H_dom_sf"/>
</dbReference>
<dbReference type="InterPro" id="IPR035979">
    <property type="entry name" value="RBD_domain_sf"/>
</dbReference>
<dbReference type="Pfam" id="PF08675">
    <property type="entry name" value="RNA_bind"/>
    <property type="match status" value="1"/>
</dbReference>
<evidence type="ECO:0000256" key="3">
    <source>
        <dbReference type="ARBA" id="ARBA00012161"/>
    </source>
</evidence>
<dbReference type="PANTHER" id="PTHR15092:SF44">
    <property type="entry name" value="POLY(A)-SPECIFIC RIBONUCLEASE PARN"/>
    <property type="match status" value="1"/>
</dbReference>
<dbReference type="InterPro" id="IPR006941">
    <property type="entry name" value="RNase_CAF1"/>
</dbReference>
<dbReference type="GO" id="GO:0046872">
    <property type="term" value="F:metal ion binding"/>
    <property type="evidence" value="ECO:0007669"/>
    <property type="project" value="InterPro"/>
</dbReference>
<comment type="similarity">
    <text evidence="2">Belongs to the CAF1 family.</text>
</comment>
<dbReference type="InterPro" id="IPR001374">
    <property type="entry name" value="R3H_dom"/>
</dbReference>
<dbReference type="GO" id="GO:0005634">
    <property type="term" value="C:nucleus"/>
    <property type="evidence" value="ECO:0007669"/>
    <property type="project" value="InterPro"/>
</dbReference>
<organism evidence="10">
    <name type="scientific">Corethrella appendiculata</name>
    <dbReference type="NCBI Taxonomy" id="1370023"/>
    <lineage>
        <taxon>Eukaryota</taxon>
        <taxon>Metazoa</taxon>
        <taxon>Ecdysozoa</taxon>
        <taxon>Arthropoda</taxon>
        <taxon>Hexapoda</taxon>
        <taxon>Insecta</taxon>
        <taxon>Pterygota</taxon>
        <taxon>Neoptera</taxon>
        <taxon>Endopterygota</taxon>
        <taxon>Diptera</taxon>
        <taxon>Nematocera</taxon>
        <taxon>Culicoidea</taxon>
        <taxon>Chaoboridae</taxon>
        <taxon>Corethrella</taxon>
    </lineage>
</organism>
<dbReference type="GO" id="GO:0003723">
    <property type="term" value="F:RNA binding"/>
    <property type="evidence" value="ECO:0007669"/>
    <property type="project" value="InterPro"/>
</dbReference>
<evidence type="ECO:0000256" key="4">
    <source>
        <dbReference type="ARBA" id="ARBA00015918"/>
    </source>
</evidence>
<dbReference type="InterPro" id="IPR014789">
    <property type="entry name" value="PolyA-riboNase_RNA-binding"/>
</dbReference>
<sequence length="595" mass="69497">MEITTKNFIEKLPEIKATIKEADFFAIDSEFTGISDKNIYPFDSPEDVYLKTTNSISDYIIIQIGLCAFRLQDDKILCKTFNFYIFPGSRINVFTSQGESLKFLAENGFDFNKLFRYGLNYVNTADEEKLRLDLKEKQKYRANLVNSKEENSNEHQIQLANHIPIPEEEQELINGIRERIDNFIKSDEKQFIVENCNGFQRKLVYQILENYQNEISHSSYTDENNKSKGILIEHKRSAEDEQVLEEERIKKEEEQLLLTIGFSLVLQDLSKSKKLIIGHNMLLDVLYLIKQFFKPLPSNYEEFKKFLHKTFPYLIDTKYFCTTHLQLKPQFNSTVLQHIFRTVSKAPFNLPKIESESMEYEYSTDQPKEHEAGYDAYLTGICFLSLMDFIKVNVKEIKQTSKMNKIVNRIFLGRVNDVNYIDISNKEPSVKKDHVFYITFPETWKQSDIFEKFKKYGFIHITWINSWSAFIMLHNRLNALAVIKTIGHTPGFTITTFEQYKQKQQNYRYVSDKRIFTSPNNSKSIIGVSKPIESSPGSKCGTGSSNREETSETHKKEESQKRSSSFIASSKTNNDDEAECTNNKKTKLFHDNDNW</sequence>
<dbReference type="Gene3D" id="3.30.420.10">
    <property type="entry name" value="Ribonuclease H-like superfamily/Ribonuclease H"/>
    <property type="match status" value="2"/>
</dbReference>
<dbReference type="GO" id="GO:0000289">
    <property type="term" value="P:nuclear-transcribed mRNA poly(A) tail shortening"/>
    <property type="evidence" value="ECO:0007669"/>
    <property type="project" value="TreeGrafter"/>
</dbReference>
<feature type="region of interest" description="Disordered" evidence="8">
    <location>
        <begin position="526"/>
        <end position="595"/>
    </location>
</feature>
<reference evidence="10" key="1">
    <citation type="journal article" date="2014" name="Insect Biochem. Mol. Biol.">
        <title>An insight into the sialome of the frog biting fly, Corethrella appendiculata.</title>
        <authorList>
            <person name="Ribeiro J.M.C."/>
            <person name="Chagas A.C."/>
            <person name="Pham V.M."/>
            <person name="Lounibos L.P."/>
            <person name="Calvo E."/>
        </authorList>
    </citation>
    <scope>NUCLEOTIDE SEQUENCE</scope>
    <source>
        <tissue evidence="10">Salivary glands</tissue>
    </source>
</reference>
<keyword evidence="6" id="KW-0269">Exonuclease</keyword>
<dbReference type="GO" id="GO:1990432">
    <property type="term" value="P:siRNA 3'-end processing"/>
    <property type="evidence" value="ECO:0007669"/>
    <property type="project" value="TreeGrafter"/>
</dbReference>
<dbReference type="PANTHER" id="PTHR15092">
    <property type="entry name" value="POLY A -SPECIFIC RIBONUCLEASE/TARGET OF EGR1, MEMBER 1"/>
    <property type="match status" value="1"/>
</dbReference>
<dbReference type="InterPro" id="IPR012337">
    <property type="entry name" value="RNaseH-like_sf"/>
</dbReference>
<keyword evidence="6" id="KW-0378">Hydrolase</keyword>
<dbReference type="Gene3D" id="3.30.70.330">
    <property type="match status" value="1"/>
</dbReference>
<dbReference type="Pfam" id="PF04857">
    <property type="entry name" value="CAF1"/>
    <property type="match status" value="1"/>
</dbReference>
<feature type="domain" description="R3H" evidence="9">
    <location>
        <begin position="170"/>
        <end position="236"/>
    </location>
</feature>
<feature type="compositionally biased region" description="Basic and acidic residues" evidence="8">
    <location>
        <begin position="546"/>
        <end position="561"/>
    </location>
</feature>